<feature type="non-terminal residue" evidence="1">
    <location>
        <position position="1"/>
    </location>
</feature>
<name>A0A6A4I1M9_9AGAR</name>
<gene>
    <name evidence="1" type="ORF">BT96DRAFT_814294</name>
</gene>
<protein>
    <recommendedName>
        <fullName evidence="3">CCHC-type domain-containing protein</fullName>
    </recommendedName>
</protein>
<keyword evidence="2" id="KW-1185">Reference proteome</keyword>
<organism evidence="1 2">
    <name type="scientific">Gymnopus androsaceus JB14</name>
    <dbReference type="NCBI Taxonomy" id="1447944"/>
    <lineage>
        <taxon>Eukaryota</taxon>
        <taxon>Fungi</taxon>
        <taxon>Dikarya</taxon>
        <taxon>Basidiomycota</taxon>
        <taxon>Agaricomycotina</taxon>
        <taxon>Agaricomycetes</taxon>
        <taxon>Agaricomycetidae</taxon>
        <taxon>Agaricales</taxon>
        <taxon>Marasmiineae</taxon>
        <taxon>Omphalotaceae</taxon>
        <taxon>Gymnopus</taxon>
    </lineage>
</organism>
<dbReference type="OrthoDB" id="2355984at2759"/>
<dbReference type="EMBL" id="ML769421">
    <property type="protein sequence ID" value="KAE9403883.1"/>
    <property type="molecule type" value="Genomic_DNA"/>
</dbReference>
<reference evidence="1" key="1">
    <citation type="journal article" date="2019" name="Environ. Microbiol.">
        <title>Fungal ecological strategies reflected in gene transcription - a case study of two litter decomposers.</title>
        <authorList>
            <person name="Barbi F."/>
            <person name="Kohler A."/>
            <person name="Barry K."/>
            <person name="Baskaran P."/>
            <person name="Daum C."/>
            <person name="Fauchery L."/>
            <person name="Ihrmark K."/>
            <person name="Kuo A."/>
            <person name="LaButti K."/>
            <person name="Lipzen A."/>
            <person name="Morin E."/>
            <person name="Grigoriev I.V."/>
            <person name="Henrissat B."/>
            <person name="Lindahl B."/>
            <person name="Martin F."/>
        </authorList>
    </citation>
    <scope>NUCLEOTIDE SEQUENCE</scope>
    <source>
        <strain evidence="1">JB14</strain>
    </source>
</reference>
<dbReference type="AlphaFoldDB" id="A0A6A4I1M9"/>
<evidence type="ECO:0000313" key="2">
    <source>
        <dbReference type="Proteomes" id="UP000799118"/>
    </source>
</evidence>
<evidence type="ECO:0000313" key="1">
    <source>
        <dbReference type="EMBL" id="KAE9403883.1"/>
    </source>
</evidence>
<sequence>DEQKDVVTKKAKLDLALCDWTTGAIIRKALLSPRHQLISRKIENHKRDLDGALDSIERGGGNPIWPRKLWKPVLRDEYIDLAEVLAVILDYDGQDSTQTASNSFADALKGTTLAKPTATRAVTNRVTWLQAWYTYKEAVCHVFHDRRTEFQTYELHIQRLFNNYQPHVHASIIRYDKAVRQLIGSRRDILLDEVHHPDVAEFRDRYIIPGGTHYALQNGSSTDSSKQSSCSRNRAKEVCKKFNRGDCDGCNRKHQCSGCGEKGHGANKCSKGGRK</sequence>
<dbReference type="Proteomes" id="UP000799118">
    <property type="component" value="Unassembled WGS sequence"/>
</dbReference>
<proteinExistence type="predicted"/>
<evidence type="ECO:0008006" key="3">
    <source>
        <dbReference type="Google" id="ProtNLM"/>
    </source>
</evidence>
<accession>A0A6A4I1M9</accession>